<dbReference type="SUPFAM" id="SSF81321">
    <property type="entry name" value="Family A G protein-coupled receptor-like"/>
    <property type="match status" value="1"/>
</dbReference>
<evidence type="ECO:0000259" key="11">
    <source>
        <dbReference type="PROSITE" id="PS50262"/>
    </source>
</evidence>
<keyword evidence="2" id="KW-1003">Cell membrane</keyword>
<protein>
    <recommendedName>
        <fullName evidence="11">G-protein coupled receptors family 1 profile domain-containing protein</fullName>
    </recommendedName>
</protein>
<sequence>MSNWYWLTAWLPSLLAIIGNGLVIYLIRSRPRLRTLQNRFVLSLAIADFCVGTCYYPGHVICNYLLDSKCNVMIRDDIAVYMIYSSVSNLCAMAIDRYIAIVRPLRYLTLMTTTRAKILTTIAWMIPMVVYFIPAICVSLKLFSINFKISVVIWTTIFEFIPCTLLLLATMQVIIISKRHRRRDANFSQLTLRQKASTSVIGSVVAIFLLCYAVEVYSSFCHFTSLCTPNDDIYNAVRFLIIVNSAANPIAYALFKRDMKRELDKLICKNSFTKPSLLSRRSNERSTSL</sequence>
<evidence type="ECO:0000256" key="2">
    <source>
        <dbReference type="ARBA" id="ARBA00022475"/>
    </source>
</evidence>
<keyword evidence="5 9" id="KW-0297">G-protein coupled receptor</keyword>
<keyword evidence="6 10" id="KW-0472">Membrane</keyword>
<dbReference type="GO" id="GO:0005886">
    <property type="term" value="C:plasma membrane"/>
    <property type="evidence" value="ECO:0007669"/>
    <property type="project" value="UniProtKB-SubCell"/>
</dbReference>
<dbReference type="InterPro" id="IPR000276">
    <property type="entry name" value="GPCR_Rhodpsn"/>
</dbReference>
<feature type="transmembrane region" description="Helical" evidence="10">
    <location>
        <begin position="78"/>
        <end position="100"/>
    </location>
</feature>
<dbReference type="InterPro" id="IPR017452">
    <property type="entry name" value="GPCR_Rhodpsn_7TM"/>
</dbReference>
<feature type="transmembrane region" description="Helical" evidence="10">
    <location>
        <begin position="237"/>
        <end position="255"/>
    </location>
</feature>
<reference evidence="12 13" key="1">
    <citation type="submission" date="2022-05" db="EMBL/GenBank/DDBJ databases">
        <authorList>
            <consortium name="Genoscope - CEA"/>
            <person name="William W."/>
        </authorList>
    </citation>
    <scope>NUCLEOTIDE SEQUENCE [LARGE SCALE GENOMIC DNA]</scope>
</reference>
<evidence type="ECO:0000313" key="13">
    <source>
        <dbReference type="Proteomes" id="UP001159428"/>
    </source>
</evidence>
<dbReference type="Gene3D" id="1.20.1070.10">
    <property type="entry name" value="Rhodopsin 7-helix transmembrane proteins"/>
    <property type="match status" value="1"/>
</dbReference>
<feature type="transmembrane region" description="Helical" evidence="10">
    <location>
        <begin position="196"/>
        <end position="217"/>
    </location>
</feature>
<comment type="subcellular location">
    <subcellularLocation>
        <location evidence="1">Cell membrane</location>
        <topology evidence="1">Multi-pass membrane protein</topology>
    </subcellularLocation>
</comment>
<comment type="caution">
    <text evidence="12">The sequence shown here is derived from an EMBL/GenBank/DDBJ whole genome shotgun (WGS) entry which is preliminary data.</text>
</comment>
<evidence type="ECO:0000256" key="10">
    <source>
        <dbReference type="SAM" id="Phobius"/>
    </source>
</evidence>
<evidence type="ECO:0000256" key="4">
    <source>
        <dbReference type="ARBA" id="ARBA00022989"/>
    </source>
</evidence>
<dbReference type="InterPro" id="IPR050569">
    <property type="entry name" value="TAAR"/>
</dbReference>
<evidence type="ECO:0000313" key="12">
    <source>
        <dbReference type="EMBL" id="CAH3033060.1"/>
    </source>
</evidence>
<keyword evidence="8 9" id="KW-0807">Transducer</keyword>
<gene>
    <name evidence="12" type="ORF">PMEA_00010888</name>
</gene>
<feature type="transmembrane region" description="Helical" evidence="10">
    <location>
        <begin position="121"/>
        <end position="145"/>
    </location>
</feature>
<feature type="transmembrane region" description="Helical" evidence="10">
    <location>
        <begin position="151"/>
        <end position="175"/>
    </location>
</feature>
<dbReference type="PRINTS" id="PR00237">
    <property type="entry name" value="GPCRRHODOPSN"/>
</dbReference>
<organism evidence="12 13">
    <name type="scientific">Pocillopora meandrina</name>
    <dbReference type="NCBI Taxonomy" id="46732"/>
    <lineage>
        <taxon>Eukaryota</taxon>
        <taxon>Metazoa</taxon>
        <taxon>Cnidaria</taxon>
        <taxon>Anthozoa</taxon>
        <taxon>Hexacorallia</taxon>
        <taxon>Scleractinia</taxon>
        <taxon>Astrocoeniina</taxon>
        <taxon>Pocilloporidae</taxon>
        <taxon>Pocillopora</taxon>
    </lineage>
</organism>
<dbReference type="PROSITE" id="PS50262">
    <property type="entry name" value="G_PROTEIN_RECEP_F1_2"/>
    <property type="match status" value="1"/>
</dbReference>
<dbReference type="Proteomes" id="UP001159428">
    <property type="component" value="Unassembled WGS sequence"/>
</dbReference>
<keyword evidence="7 9" id="KW-0675">Receptor</keyword>
<dbReference type="GO" id="GO:0004930">
    <property type="term" value="F:G protein-coupled receptor activity"/>
    <property type="evidence" value="ECO:0007669"/>
    <property type="project" value="UniProtKB-KW"/>
</dbReference>
<dbReference type="PANTHER" id="PTHR24249">
    <property type="entry name" value="HISTAMINE RECEPTOR-RELATED G-PROTEIN COUPLED RECEPTOR"/>
    <property type="match status" value="1"/>
</dbReference>
<keyword evidence="4 10" id="KW-1133">Transmembrane helix</keyword>
<feature type="domain" description="G-protein coupled receptors family 1 profile" evidence="11">
    <location>
        <begin position="19"/>
        <end position="252"/>
    </location>
</feature>
<dbReference type="AlphaFoldDB" id="A0AAU9VME0"/>
<evidence type="ECO:0000256" key="6">
    <source>
        <dbReference type="ARBA" id="ARBA00023136"/>
    </source>
</evidence>
<keyword evidence="3 9" id="KW-0812">Transmembrane</keyword>
<proteinExistence type="inferred from homology"/>
<evidence type="ECO:0000256" key="5">
    <source>
        <dbReference type="ARBA" id="ARBA00023040"/>
    </source>
</evidence>
<evidence type="ECO:0000256" key="8">
    <source>
        <dbReference type="ARBA" id="ARBA00023224"/>
    </source>
</evidence>
<evidence type="ECO:0000256" key="1">
    <source>
        <dbReference type="ARBA" id="ARBA00004651"/>
    </source>
</evidence>
<keyword evidence="13" id="KW-1185">Reference proteome</keyword>
<dbReference type="Pfam" id="PF00001">
    <property type="entry name" value="7tm_1"/>
    <property type="match status" value="1"/>
</dbReference>
<dbReference type="PANTHER" id="PTHR24249:SF372">
    <property type="entry name" value="G-PROTEIN COUPLED RECEPTORS FAMILY 1 PROFILE DOMAIN-CONTAINING PROTEIN"/>
    <property type="match status" value="1"/>
</dbReference>
<accession>A0AAU9VME0</accession>
<comment type="similarity">
    <text evidence="9">Belongs to the G-protein coupled receptor 1 family.</text>
</comment>
<feature type="transmembrane region" description="Helical" evidence="10">
    <location>
        <begin position="6"/>
        <end position="27"/>
    </location>
</feature>
<evidence type="ECO:0000256" key="3">
    <source>
        <dbReference type="ARBA" id="ARBA00022692"/>
    </source>
</evidence>
<feature type="transmembrane region" description="Helical" evidence="10">
    <location>
        <begin position="39"/>
        <end position="58"/>
    </location>
</feature>
<evidence type="ECO:0000256" key="7">
    <source>
        <dbReference type="ARBA" id="ARBA00023170"/>
    </source>
</evidence>
<name>A0AAU9VME0_9CNID</name>
<evidence type="ECO:0000256" key="9">
    <source>
        <dbReference type="RuleBase" id="RU000688"/>
    </source>
</evidence>
<dbReference type="PROSITE" id="PS00237">
    <property type="entry name" value="G_PROTEIN_RECEP_F1_1"/>
    <property type="match status" value="1"/>
</dbReference>
<dbReference type="EMBL" id="CALNXJ010000002">
    <property type="protein sequence ID" value="CAH3033060.1"/>
    <property type="molecule type" value="Genomic_DNA"/>
</dbReference>